<sequence>MEQKHGLKKQCQLQILNSPGYPRRLNEPRTYDATKRNAPQRVSVQFSADVALHFANSPRLPGLFQRSDQVLRWRLVLHVLRPGIDQLALHSDLLAMLLQLDAEVAGVRGVFLILPQRGRG</sequence>
<keyword evidence="3" id="KW-1185">Reference proteome</keyword>
<proteinExistence type="predicted"/>
<accession>A0A5C6B596</accession>
<evidence type="ECO:0000256" key="1">
    <source>
        <dbReference type="SAM" id="MobiDB-lite"/>
    </source>
</evidence>
<feature type="compositionally biased region" description="Basic and acidic residues" evidence="1">
    <location>
        <begin position="24"/>
        <end position="35"/>
    </location>
</feature>
<reference evidence="2 3" key="1">
    <citation type="submission" date="2019-02" db="EMBL/GenBank/DDBJ databases">
        <title>Deep-cultivation of Planctomycetes and their phenomic and genomic characterization uncovers novel biology.</title>
        <authorList>
            <person name="Wiegand S."/>
            <person name="Jogler M."/>
            <person name="Boedeker C."/>
            <person name="Pinto D."/>
            <person name="Vollmers J."/>
            <person name="Rivas-Marin E."/>
            <person name="Kohn T."/>
            <person name="Peeters S.H."/>
            <person name="Heuer A."/>
            <person name="Rast P."/>
            <person name="Oberbeckmann S."/>
            <person name="Bunk B."/>
            <person name="Jeske O."/>
            <person name="Meyerdierks A."/>
            <person name="Storesund J.E."/>
            <person name="Kallscheuer N."/>
            <person name="Luecker S."/>
            <person name="Lage O.M."/>
            <person name="Pohl T."/>
            <person name="Merkel B.J."/>
            <person name="Hornburger P."/>
            <person name="Mueller R.-W."/>
            <person name="Bruemmer F."/>
            <person name="Labrenz M."/>
            <person name="Spormann A.M."/>
            <person name="Op Den Camp H."/>
            <person name="Overmann J."/>
            <person name="Amann R."/>
            <person name="Jetten M.S.M."/>
            <person name="Mascher T."/>
            <person name="Medema M.H."/>
            <person name="Devos D.P."/>
            <person name="Kaster A.-K."/>
            <person name="Ovreas L."/>
            <person name="Rohde M."/>
            <person name="Galperin M.Y."/>
            <person name="Jogler C."/>
        </authorList>
    </citation>
    <scope>NUCLEOTIDE SEQUENCE [LARGE SCALE GENOMIC DNA]</scope>
    <source>
        <strain evidence="2 3">Pla52n</strain>
    </source>
</reference>
<comment type="caution">
    <text evidence="2">The sequence shown here is derived from an EMBL/GenBank/DDBJ whole genome shotgun (WGS) entry which is preliminary data.</text>
</comment>
<organism evidence="2 3">
    <name type="scientific">Stieleria varia</name>
    <dbReference type="NCBI Taxonomy" id="2528005"/>
    <lineage>
        <taxon>Bacteria</taxon>
        <taxon>Pseudomonadati</taxon>
        <taxon>Planctomycetota</taxon>
        <taxon>Planctomycetia</taxon>
        <taxon>Pirellulales</taxon>
        <taxon>Pirellulaceae</taxon>
        <taxon>Stieleria</taxon>
    </lineage>
</organism>
<evidence type="ECO:0000313" key="3">
    <source>
        <dbReference type="Proteomes" id="UP000320176"/>
    </source>
</evidence>
<protein>
    <submittedName>
        <fullName evidence="2">Uncharacterized protein</fullName>
    </submittedName>
</protein>
<feature type="region of interest" description="Disordered" evidence="1">
    <location>
        <begin position="19"/>
        <end position="38"/>
    </location>
</feature>
<name>A0A5C6B596_9BACT</name>
<dbReference type="EMBL" id="SJPN01000002">
    <property type="protein sequence ID" value="TWU06446.1"/>
    <property type="molecule type" value="Genomic_DNA"/>
</dbReference>
<dbReference type="Proteomes" id="UP000320176">
    <property type="component" value="Unassembled WGS sequence"/>
</dbReference>
<dbReference type="AlphaFoldDB" id="A0A5C6B596"/>
<gene>
    <name evidence="2" type="ORF">Pla52n_21670</name>
</gene>
<evidence type="ECO:0000313" key="2">
    <source>
        <dbReference type="EMBL" id="TWU06446.1"/>
    </source>
</evidence>